<evidence type="ECO:0000256" key="5">
    <source>
        <dbReference type="ARBA" id="ARBA00023237"/>
    </source>
</evidence>
<reference evidence="9 10" key="1">
    <citation type="submission" date="2019-09" db="EMBL/GenBank/DDBJ databases">
        <title>Genome sequence and assembly of Flavobacterium sp.</title>
        <authorList>
            <person name="Chhetri G."/>
        </authorList>
    </citation>
    <scope>NUCLEOTIDE SEQUENCE [LARGE SCALE GENOMIC DNA]</scope>
    <source>
        <strain evidence="9 10">SNL9</strain>
    </source>
</reference>
<dbReference type="InterPro" id="IPR011990">
    <property type="entry name" value="TPR-like_helical_dom_sf"/>
</dbReference>
<evidence type="ECO:0000256" key="3">
    <source>
        <dbReference type="ARBA" id="ARBA00022729"/>
    </source>
</evidence>
<evidence type="ECO:0000256" key="1">
    <source>
        <dbReference type="ARBA" id="ARBA00004442"/>
    </source>
</evidence>
<evidence type="ECO:0000259" key="7">
    <source>
        <dbReference type="Pfam" id="PF07980"/>
    </source>
</evidence>
<feature type="chain" id="PRO_5024398952" evidence="6">
    <location>
        <begin position="22"/>
        <end position="518"/>
    </location>
</feature>
<organism evidence="9 10">
    <name type="scientific">Paenimyroides baculatum</name>
    <dbReference type="NCBI Taxonomy" id="2608000"/>
    <lineage>
        <taxon>Bacteria</taxon>
        <taxon>Pseudomonadati</taxon>
        <taxon>Bacteroidota</taxon>
        <taxon>Flavobacteriia</taxon>
        <taxon>Flavobacteriales</taxon>
        <taxon>Flavobacteriaceae</taxon>
        <taxon>Paenimyroides</taxon>
    </lineage>
</organism>
<keyword evidence="5" id="KW-0998">Cell outer membrane</keyword>
<keyword evidence="10" id="KW-1185">Reference proteome</keyword>
<dbReference type="GO" id="GO:0009279">
    <property type="term" value="C:cell outer membrane"/>
    <property type="evidence" value="ECO:0007669"/>
    <property type="project" value="UniProtKB-SubCell"/>
</dbReference>
<comment type="similarity">
    <text evidence="2">Belongs to the SusD family.</text>
</comment>
<evidence type="ECO:0000256" key="2">
    <source>
        <dbReference type="ARBA" id="ARBA00006275"/>
    </source>
</evidence>
<comment type="subcellular location">
    <subcellularLocation>
        <location evidence="1">Cell outer membrane</location>
    </subcellularLocation>
</comment>
<evidence type="ECO:0000256" key="4">
    <source>
        <dbReference type="ARBA" id="ARBA00023136"/>
    </source>
</evidence>
<dbReference type="InterPro" id="IPR012944">
    <property type="entry name" value="SusD_RagB_dom"/>
</dbReference>
<comment type="caution">
    <text evidence="9">The sequence shown here is derived from an EMBL/GenBank/DDBJ whole genome shotgun (WGS) entry which is preliminary data.</text>
</comment>
<accession>A0A5M6CG26</accession>
<dbReference type="SUPFAM" id="SSF48452">
    <property type="entry name" value="TPR-like"/>
    <property type="match status" value="1"/>
</dbReference>
<evidence type="ECO:0000313" key="10">
    <source>
        <dbReference type="Proteomes" id="UP000325141"/>
    </source>
</evidence>
<dbReference type="RefSeq" id="WP_150013736.1">
    <property type="nucleotide sequence ID" value="NZ_VWSG01000010.1"/>
</dbReference>
<dbReference type="Proteomes" id="UP000325141">
    <property type="component" value="Unassembled WGS sequence"/>
</dbReference>
<feature type="domain" description="SusD-like N-terminal" evidence="8">
    <location>
        <begin position="90"/>
        <end position="209"/>
    </location>
</feature>
<gene>
    <name evidence="9" type="ORF">F0460_12555</name>
</gene>
<sequence>MRNKILTFAALLALTVSCQDAYEIEQPGFRTEDSQIFNSSTDIARGINALYNQIPAEGEINFVSYFTDELGVGRDNAGQGINDGSYRFFMNPGTGFAGSLWNNMYNLVNRSNRLIHRIDELIAVAGTGTEAVAEINALNYAKARLHVLRAYAHMKLFSYYTTDYKNGSALSVIKFDFYHTDDYTRYEKRSTVNEIVSFIEKDIQTAFDLTNGGVNLDTQADGVSNNNFIGKNVAHAILIKLYAMTENSQGILDNIDAITDKNIGTAGSFTTLFAKEEVGLESNPDLVWRLIRLPNDGGGVAGAWWAGAVAANRTAYMEIGRSLFNEINNLNPNKLDYRYSVTVLGDSQPQANYQSLSANDYRERDLLFIGKYPGTTEAQLQNDIKLIRYTDLYLAKAEALAMNGDYKGVENIIKEVRTARTLVLDDPGVVVFPTISSVREAWDAILKERRVEFAFEGARYLDMKRLGVKAGSPGFVRDAKDCELNDACSLPVTSFKLTLPIPRSEMLSNPNMVQNPGY</sequence>
<dbReference type="Gene3D" id="1.25.40.390">
    <property type="match status" value="1"/>
</dbReference>
<dbReference type="InterPro" id="IPR033985">
    <property type="entry name" value="SusD-like_N"/>
</dbReference>
<protein>
    <submittedName>
        <fullName evidence="9">RagB/SusD family nutrient uptake outer membrane protein</fullName>
    </submittedName>
</protein>
<evidence type="ECO:0000313" key="9">
    <source>
        <dbReference type="EMBL" id="KAA5532872.1"/>
    </source>
</evidence>
<proteinExistence type="inferred from homology"/>
<keyword evidence="3 6" id="KW-0732">Signal</keyword>
<dbReference type="EMBL" id="VWSG01000010">
    <property type="protein sequence ID" value="KAA5532872.1"/>
    <property type="molecule type" value="Genomic_DNA"/>
</dbReference>
<dbReference type="Pfam" id="PF14322">
    <property type="entry name" value="SusD-like_3"/>
    <property type="match status" value="1"/>
</dbReference>
<feature type="signal peptide" evidence="6">
    <location>
        <begin position="1"/>
        <end position="21"/>
    </location>
</feature>
<evidence type="ECO:0000259" key="8">
    <source>
        <dbReference type="Pfam" id="PF14322"/>
    </source>
</evidence>
<dbReference type="PROSITE" id="PS51257">
    <property type="entry name" value="PROKAR_LIPOPROTEIN"/>
    <property type="match status" value="1"/>
</dbReference>
<dbReference type="Pfam" id="PF07980">
    <property type="entry name" value="SusD_RagB"/>
    <property type="match status" value="1"/>
</dbReference>
<keyword evidence="4" id="KW-0472">Membrane</keyword>
<dbReference type="AlphaFoldDB" id="A0A5M6CG26"/>
<name>A0A5M6CG26_9FLAO</name>
<feature type="domain" description="RagB/SusD" evidence="7">
    <location>
        <begin position="374"/>
        <end position="518"/>
    </location>
</feature>
<evidence type="ECO:0000256" key="6">
    <source>
        <dbReference type="SAM" id="SignalP"/>
    </source>
</evidence>